<dbReference type="WBParaSite" id="PDA_v2.g12258.t1">
    <property type="protein sequence ID" value="PDA_v2.g12258.t1"/>
    <property type="gene ID" value="PDA_v2.g12258"/>
</dbReference>
<evidence type="ECO:0000313" key="1">
    <source>
        <dbReference type="Proteomes" id="UP000887578"/>
    </source>
</evidence>
<accession>A0A914PAE1</accession>
<protein>
    <submittedName>
        <fullName evidence="2">Uncharacterized protein</fullName>
    </submittedName>
</protein>
<name>A0A914PAE1_9BILA</name>
<sequence length="219" mass="24756">MGCLQIGAKFEQISILEHIQKIYHIPSRSHHYQALELIVLKSEDCLYNLGNPDFADISILPKTSTFQSQINFAEQCYNHMPALLAMNFNNDSEVYAEVKRITNNIDRDSGIGLRMKEGRFHDEAYYKEQSISSVINGLPPNSTALQKPTMFFTDDFSNQSLFKFISLEKAITVSRFFEICQKATEAKQKLIVTENGVETVSTITGLLGLAVDAERVSYI</sequence>
<evidence type="ECO:0000313" key="2">
    <source>
        <dbReference type="WBParaSite" id="PDA_v2.g12258.t1"/>
    </source>
</evidence>
<reference evidence="2" key="1">
    <citation type="submission" date="2022-11" db="UniProtKB">
        <authorList>
            <consortium name="WormBaseParasite"/>
        </authorList>
    </citation>
    <scope>IDENTIFICATION</scope>
</reference>
<dbReference type="Proteomes" id="UP000887578">
    <property type="component" value="Unplaced"/>
</dbReference>
<organism evidence="1 2">
    <name type="scientific">Panagrolaimus davidi</name>
    <dbReference type="NCBI Taxonomy" id="227884"/>
    <lineage>
        <taxon>Eukaryota</taxon>
        <taxon>Metazoa</taxon>
        <taxon>Ecdysozoa</taxon>
        <taxon>Nematoda</taxon>
        <taxon>Chromadorea</taxon>
        <taxon>Rhabditida</taxon>
        <taxon>Tylenchina</taxon>
        <taxon>Panagrolaimomorpha</taxon>
        <taxon>Panagrolaimoidea</taxon>
        <taxon>Panagrolaimidae</taxon>
        <taxon>Panagrolaimus</taxon>
    </lineage>
</organism>
<keyword evidence="1" id="KW-1185">Reference proteome</keyword>
<dbReference type="AlphaFoldDB" id="A0A914PAE1"/>
<proteinExistence type="predicted"/>